<reference evidence="2" key="1">
    <citation type="submission" date="2022-04" db="EMBL/GenBank/DDBJ databases">
        <title>Emergence of ST220 Acinetobacter pittii strain in bloodstream infection, which co-producing chromosomal NDM-1 and OXA-820 carbapenemases.</title>
        <authorList>
            <person name="Tian C."/>
            <person name="Xing M."/>
            <person name="Fu L."/>
            <person name="Xia D."/>
        </authorList>
    </citation>
    <scope>NUCLEOTIDE SEQUENCE</scope>
    <source>
        <strain evidence="2">TCM</strain>
    </source>
</reference>
<gene>
    <name evidence="2" type="ORF">MWH18_15690</name>
</gene>
<evidence type="ECO:0008006" key="4">
    <source>
        <dbReference type="Google" id="ProtNLM"/>
    </source>
</evidence>
<accession>A0AAE9S7Y0</accession>
<evidence type="ECO:0000256" key="1">
    <source>
        <dbReference type="SAM" id="MobiDB-lite"/>
    </source>
</evidence>
<name>A0AAE9S7Y0_ACIPI</name>
<feature type="compositionally biased region" description="Basic and acidic residues" evidence="1">
    <location>
        <begin position="65"/>
        <end position="81"/>
    </location>
</feature>
<evidence type="ECO:0000313" key="2">
    <source>
        <dbReference type="EMBL" id="USU93773.1"/>
    </source>
</evidence>
<dbReference type="Proteomes" id="UP001055514">
    <property type="component" value="Chromosome"/>
</dbReference>
<dbReference type="AlphaFoldDB" id="A0AAE9S7Y0"/>
<feature type="region of interest" description="Disordered" evidence="1">
    <location>
        <begin position="59"/>
        <end position="97"/>
    </location>
</feature>
<dbReference type="RefSeq" id="WP_126117679.1">
    <property type="nucleotide sequence ID" value="NZ_CP029610.1"/>
</dbReference>
<sequence>MELALNGIGGNSIETVKRNLSLSEIRLWGEYVRKRGSLNTGRRVEQVIGSFMALYRNSNRGKGSKAADPRDFMPHESKPEPQDLESFLKASTKVGKV</sequence>
<dbReference type="EMBL" id="CP095407">
    <property type="protein sequence ID" value="USU93773.1"/>
    <property type="molecule type" value="Genomic_DNA"/>
</dbReference>
<protein>
    <recommendedName>
        <fullName evidence="4">Phage tail protein</fullName>
    </recommendedName>
</protein>
<evidence type="ECO:0000313" key="3">
    <source>
        <dbReference type="Proteomes" id="UP001055514"/>
    </source>
</evidence>
<proteinExistence type="predicted"/>
<organism evidence="2 3">
    <name type="scientific">Acinetobacter pittii</name>
    <name type="common">Acinetobacter genomosp. 3</name>
    <dbReference type="NCBI Taxonomy" id="48296"/>
    <lineage>
        <taxon>Bacteria</taxon>
        <taxon>Pseudomonadati</taxon>
        <taxon>Pseudomonadota</taxon>
        <taxon>Gammaproteobacteria</taxon>
        <taxon>Moraxellales</taxon>
        <taxon>Moraxellaceae</taxon>
        <taxon>Acinetobacter</taxon>
        <taxon>Acinetobacter calcoaceticus/baumannii complex</taxon>
    </lineage>
</organism>